<dbReference type="Proteomes" id="UP000612585">
    <property type="component" value="Unassembled WGS sequence"/>
</dbReference>
<keyword evidence="3" id="KW-1185">Reference proteome</keyword>
<protein>
    <recommendedName>
        <fullName evidence="4">DUF1963 domain-containing protein</fullName>
    </recommendedName>
</protein>
<organism evidence="2 3">
    <name type="scientific">Virgisporangium aurantiacum</name>
    <dbReference type="NCBI Taxonomy" id="175570"/>
    <lineage>
        <taxon>Bacteria</taxon>
        <taxon>Bacillati</taxon>
        <taxon>Actinomycetota</taxon>
        <taxon>Actinomycetes</taxon>
        <taxon>Micromonosporales</taxon>
        <taxon>Micromonosporaceae</taxon>
        <taxon>Virgisporangium</taxon>
    </lineage>
</organism>
<comment type="caution">
    <text evidence="2">The sequence shown here is derived from an EMBL/GenBank/DDBJ whole genome shotgun (WGS) entry which is preliminary data.</text>
</comment>
<dbReference type="Gene3D" id="2.30.320.10">
    <property type="entry name" value="YwqG-like"/>
    <property type="match status" value="1"/>
</dbReference>
<dbReference type="SUPFAM" id="SSF103032">
    <property type="entry name" value="Hypothetical protein YwqG"/>
    <property type="match status" value="1"/>
</dbReference>
<dbReference type="RefSeq" id="WP_203993376.1">
    <property type="nucleotide sequence ID" value="NZ_BOPG01000022.1"/>
</dbReference>
<dbReference type="AlphaFoldDB" id="A0A8J4DZP0"/>
<proteinExistence type="predicted"/>
<gene>
    <name evidence="2" type="ORF">Vau01_034320</name>
</gene>
<dbReference type="InterPro" id="IPR035948">
    <property type="entry name" value="YwqG-like_sf"/>
</dbReference>
<evidence type="ECO:0000313" key="3">
    <source>
        <dbReference type="Proteomes" id="UP000612585"/>
    </source>
</evidence>
<sequence>MATTMTAPESVAALFPGLAAHARDATRLHPRRGRPSRRRSHVGGPLWWPADEPWPVCSAEHVVPTRTPVPPPLLARLHAARQTRNWADHVAVLAELASDIPGFSGIDRRDGTAHGHVSRPEPEPTPYVAIAQLRLADVPSLAPPPGADLLQVLWCPNDHDLDGGGLAPAVTLRWRNSVELPARAGDPPPKPAVSEARYLPHPCVLSPEGVTEYPWWQDLPAELGFAVHAWDLEHNGRYHRQLATAPGWKVGGWAAWPTTDAVPLLCTGCGDRMVHLLQVDSGEWGDPARWRPVEERGLRPGTAAHTAATEPTGVIVGHCGMYRIFRCPRCPDRVRVNLQ</sequence>
<name>A0A8J4DZP0_9ACTN</name>
<evidence type="ECO:0000256" key="1">
    <source>
        <dbReference type="SAM" id="MobiDB-lite"/>
    </source>
</evidence>
<evidence type="ECO:0008006" key="4">
    <source>
        <dbReference type="Google" id="ProtNLM"/>
    </source>
</evidence>
<accession>A0A8J4DZP0</accession>
<evidence type="ECO:0000313" key="2">
    <source>
        <dbReference type="EMBL" id="GIJ55916.1"/>
    </source>
</evidence>
<reference evidence="2" key="1">
    <citation type="submission" date="2021-01" db="EMBL/GenBank/DDBJ databases">
        <title>Whole genome shotgun sequence of Virgisporangium aurantiacum NBRC 16421.</title>
        <authorList>
            <person name="Komaki H."/>
            <person name="Tamura T."/>
        </authorList>
    </citation>
    <scope>NUCLEOTIDE SEQUENCE</scope>
    <source>
        <strain evidence="2">NBRC 16421</strain>
    </source>
</reference>
<feature type="compositionally biased region" description="Basic residues" evidence="1">
    <location>
        <begin position="28"/>
        <end position="41"/>
    </location>
</feature>
<dbReference type="EMBL" id="BOPG01000022">
    <property type="protein sequence ID" value="GIJ55916.1"/>
    <property type="molecule type" value="Genomic_DNA"/>
</dbReference>
<feature type="region of interest" description="Disordered" evidence="1">
    <location>
        <begin position="25"/>
        <end position="44"/>
    </location>
</feature>